<protein>
    <submittedName>
        <fullName evidence="1">Uncharacterized protein</fullName>
    </submittedName>
</protein>
<evidence type="ECO:0000313" key="2">
    <source>
        <dbReference type="Proteomes" id="UP001566331"/>
    </source>
</evidence>
<organism evidence="1 2">
    <name type="scientific">Luteimonas salinilitoris</name>
    <dbReference type="NCBI Taxonomy" id="3237697"/>
    <lineage>
        <taxon>Bacteria</taxon>
        <taxon>Pseudomonadati</taxon>
        <taxon>Pseudomonadota</taxon>
        <taxon>Gammaproteobacteria</taxon>
        <taxon>Lysobacterales</taxon>
        <taxon>Lysobacteraceae</taxon>
        <taxon>Luteimonas</taxon>
    </lineage>
</organism>
<evidence type="ECO:0000313" key="1">
    <source>
        <dbReference type="EMBL" id="MEZ0475309.1"/>
    </source>
</evidence>
<dbReference type="EMBL" id="JBFWIC010000015">
    <property type="protein sequence ID" value="MEZ0475309.1"/>
    <property type="molecule type" value="Genomic_DNA"/>
</dbReference>
<dbReference type="Proteomes" id="UP001566331">
    <property type="component" value="Unassembled WGS sequence"/>
</dbReference>
<sequence>MRRLVETVVPGGEAGYLTVQPEADAVVNECFPNVEAKIARAGGRMLCGWQLWEWPHVLVEAEFHAVWRPGAPSFRDQRLVPVGARGSVCS</sequence>
<keyword evidence="2" id="KW-1185">Reference proteome</keyword>
<comment type="caution">
    <text evidence="1">The sequence shown here is derived from an EMBL/GenBank/DDBJ whole genome shotgun (WGS) entry which is preliminary data.</text>
</comment>
<reference evidence="1 2" key="1">
    <citation type="submission" date="2024-07" db="EMBL/GenBank/DDBJ databases">
        <title>Luteimonas salilacus sp. nov., isolated from the shore soil of Salt Lake in Tibet of China.</title>
        <authorList>
            <person name="Zhang X."/>
            <person name="Li A."/>
        </authorList>
    </citation>
    <scope>NUCLEOTIDE SEQUENCE [LARGE SCALE GENOMIC DNA]</scope>
    <source>
        <strain evidence="1 2">B3-2-R+30</strain>
    </source>
</reference>
<dbReference type="RefSeq" id="WP_370562784.1">
    <property type="nucleotide sequence ID" value="NZ_JBFWIB010000002.1"/>
</dbReference>
<accession>A0ABV4HVA1</accession>
<name>A0ABV4HVA1_9GAMM</name>
<gene>
    <name evidence="1" type="ORF">AB6713_11880</name>
</gene>
<proteinExistence type="predicted"/>